<evidence type="ECO:0000313" key="2">
    <source>
        <dbReference type="EMBL" id="CAJ0567603.1"/>
    </source>
</evidence>
<protein>
    <submittedName>
        <fullName evidence="2">Uncharacterized protein</fullName>
    </submittedName>
</protein>
<proteinExistence type="predicted"/>
<name>A0AA36CFT1_9BILA</name>
<feature type="signal peptide" evidence="1">
    <location>
        <begin position="1"/>
        <end position="16"/>
    </location>
</feature>
<keyword evidence="1" id="KW-0732">Signal</keyword>
<keyword evidence="3" id="KW-1185">Reference proteome</keyword>
<feature type="chain" id="PRO_5041309674" evidence="1">
    <location>
        <begin position="17"/>
        <end position="510"/>
    </location>
</feature>
<reference evidence="2" key="1">
    <citation type="submission" date="2023-06" db="EMBL/GenBank/DDBJ databases">
        <authorList>
            <person name="Delattre M."/>
        </authorList>
    </citation>
    <scope>NUCLEOTIDE SEQUENCE</scope>
    <source>
        <strain evidence="2">AF72</strain>
    </source>
</reference>
<dbReference type="AlphaFoldDB" id="A0AA36CFT1"/>
<accession>A0AA36CFT1</accession>
<dbReference type="Proteomes" id="UP001177023">
    <property type="component" value="Unassembled WGS sequence"/>
</dbReference>
<feature type="non-terminal residue" evidence="2">
    <location>
        <position position="510"/>
    </location>
</feature>
<gene>
    <name evidence="2" type="ORF">MSPICULIGERA_LOCUS6150</name>
</gene>
<evidence type="ECO:0000256" key="1">
    <source>
        <dbReference type="SAM" id="SignalP"/>
    </source>
</evidence>
<comment type="caution">
    <text evidence="2">The sequence shown here is derived from an EMBL/GenBank/DDBJ whole genome shotgun (WGS) entry which is preliminary data.</text>
</comment>
<organism evidence="2 3">
    <name type="scientific">Mesorhabditis spiculigera</name>
    <dbReference type="NCBI Taxonomy" id="96644"/>
    <lineage>
        <taxon>Eukaryota</taxon>
        <taxon>Metazoa</taxon>
        <taxon>Ecdysozoa</taxon>
        <taxon>Nematoda</taxon>
        <taxon>Chromadorea</taxon>
        <taxon>Rhabditida</taxon>
        <taxon>Rhabditina</taxon>
        <taxon>Rhabditomorpha</taxon>
        <taxon>Rhabditoidea</taxon>
        <taxon>Rhabditidae</taxon>
        <taxon>Mesorhabditinae</taxon>
        <taxon>Mesorhabditis</taxon>
    </lineage>
</organism>
<evidence type="ECO:0000313" key="3">
    <source>
        <dbReference type="Proteomes" id="UP001177023"/>
    </source>
</evidence>
<dbReference type="EMBL" id="CATQJA010001518">
    <property type="protein sequence ID" value="CAJ0567603.1"/>
    <property type="molecule type" value="Genomic_DNA"/>
</dbReference>
<sequence>MGFVALLFLIWLCVLGNTVNFTEINGFQYVDSSQYCYVFTSQLYGNPRNQSNFWFQWKDVTWMMGGQKYMRYGCATTRTTYSGWLMCVLGPEECNPDVMYDHQLTLEPNSDDAAKLTTILYKNRTVLPVYVSLPTFTCRRFTAIRPYPFYETPETGITGLGWAGHCQTVIYLMDMGMTGKFTNMRIEQAAGTYMGGHDFINSWSSMVKPNYFGSIVTWQWQKHYREMAYTCRGDQCNEMIIPDMYPQPTIECALGDGQTAYDKKYNSLCVGQLCFISFTQSWTNEYNFRQQIAESYAVAKRGCFMQNTIRGEGRVEVGPVAWMYANQPWVTIFCDEPACNRDLTTVWAAVDRHKNSLPPFTPYYSFEHNDTPPYGRAHDTDPNLTFLDFGLSFLKRRAVEPAAFAKTTFRPFLGSDISVRVGGAGRVTTFCDELACNRDLTTVWALVDRHKNSLPPLTPYHSLEPNDTPPYGRAQGTAGNLTMLDFDVSFFETTCRRASSFCKIGFLLWF</sequence>